<dbReference type="EMBL" id="BGPR01005749">
    <property type="protein sequence ID" value="GBN13020.1"/>
    <property type="molecule type" value="Genomic_DNA"/>
</dbReference>
<dbReference type="AlphaFoldDB" id="A0A4Y2LFS1"/>
<dbReference type="GO" id="GO:0071897">
    <property type="term" value="P:DNA biosynthetic process"/>
    <property type="evidence" value="ECO:0007669"/>
    <property type="project" value="UniProtKB-ARBA"/>
</dbReference>
<keyword evidence="3" id="KW-1185">Reference proteome</keyword>
<name>A0A4Y2LFS1_ARAVE</name>
<dbReference type="SUPFAM" id="SSF56672">
    <property type="entry name" value="DNA/RNA polymerases"/>
    <property type="match status" value="1"/>
</dbReference>
<dbReference type="InterPro" id="IPR041577">
    <property type="entry name" value="RT_RNaseH_2"/>
</dbReference>
<dbReference type="Proteomes" id="UP000499080">
    <property type="component" value="Unassembled WGS sequence"/>
</dbReference>
<evidence type="ECO:0000313" key="2">
    <source>
        <dbReference type="EMBL" id="GBN13020.1"/>
    </source>
</evidence>
<dbReference type="InterPro" id="IPR051320">
    <property type="entry name" value="Viral_Replic_Matur_Polypro"/>
</dbReference>
<dbReference type="InterPro" id="IPR043128">
    <property type="entry name" value="Rev_trsase/Diguanyl_cyclase"/>
</dbReference>
<dbReference type="OrthoDB" id="6429497at2759"/>
<dbReference type="InterPro" id="IPR000477">
    <property type="entry name" value="RT_dom"/>
</dbReference>
<dbReference type="PROSITE" id="PS50878">
    <property type="entry name" value="RT_POL"/>
    <property type="match status" value="1"/>
</dbReference>
<gene>
    <name evidence="2" type="primary">pol_763</name>
    <name evidence="2" type="ORF">AVEN_228100_1</name>
</gene>
<evidence type="ECO:0000259" key="1">
    <source>
        <dbReference type="PROSITE" id="PS50878"/>
    </source>
</evidence>
<dbReference type="Pfam" id="PF17919">
    <property type="entry name" value="RT_RNaseH_2"/>
    <property type="match status" value="1"/>
</dbReference>
<dbReference type="InterPro" id="IPR043502">
    <property type="entry name" value="DNA/RNA_pol_sf"/>
</dbReference>
<accession>A0A4Y2LFS1</accession>
<proteinExistence type="predicted"/>
<comment type="caution">
    <text evidence="2">The sequence shown here is derived from an EMBL/GenBank/DDBJ whole genome shotgun (WGS) entry which is preliminary data.</text>
</comment>
<dbReference type="PANTHER" id="PTHR33064:SF37">
    <property type="entry name" value="RIBONUCLEASE H"/>
    <property type="match status" value="1"/>
</dbReference>
<dbReference type="FunFam" id="3.30.70.270:FF:000003">
    <property type="entry name" value="Transposon Ty3-G Gag-Pol polyprotein"/>
    <property type="match status" value="1"/>
</dbReference>
<dbReference type="Pfam" id="PF00078">
    <property type="entry name" value="RVT_1"/>
    <property type="match status" value="1"/>
</dbReference>
<dbReference type="Gene3D" id="3.30.70.270">
    <property type="match status" value="2"/>
</dbReference>
<sequence length="227" mass="26198">MPFGLKNAPYEFRKMISQLLDEFEGFSVPHLDDIAIFSNSFPEHLRHISTILRRIHNAGLIIKLSKCKFVRSELKYLGHVVGQGRRKPTELKVEAIQKFYRPSIKTEIRAFLERAGYYSRYIPMFSTLAAPLKDALKGNAKKGTVARKEDFKKAFVFLKNTLTSFPVLYAPNYNRQLVLQTDSSDYEMRDILSQINKDGNELLIVYLSKKFSEVEQKYSVSDKECAV</sequence>
<feature type="domain" description="Reverse transcriptase" evidence="1">
    <location>
        <begin position="1"/>
        <end position="81"/>
    </location>
</feature>
<organism evidence="2 3">
    <name type="scientific">Araneus ventricosus</name>
    <name type="common">Orbweaver spider</name>
    <name type="synonym">Epeira ventricosa</name>
    <dbReference type="NCBI Taxonomy" id="182803"/>
    <lineage>
        <taxon>Eukaryota</taxon>
        <taxon>Metazoa</taxon>
        <taxon>Ecdysozoa</taxon>
        <taxon>Arthropoda</taxon>
        <taxon>Chelicerata</taxon>
        <taxon>Arachnida</taxon>
        <taxon>Araneae</taxon>
        <taxon>Araneomorphae</taxon>
        <taxon>Entelegynae</taxon>
        <taxon>Araneoidea</taxon>
        <taxon>Araneidae</taxon>
        <taxon>Araneus</taxon>
    </lineage>
</organism>
<evidence type="ECO:0000313" key="3">
    <source>
        <dbReference type="Proteomes" id="UP000499080"/>
    </source>
</evidence>
<protein>
    <submittedName>
        <fullName evidence="2">Retrovirus-related Pol polyprotein from transposon 17.6</fullName>
    </submittedName>
</protein>
<reference evidence="2 3" key="1">
    <citation type="journal article" date="2019" name="Sci. Rep.">
        <title>Orb-weaving spider Araneus ventricosus genome elucidates the spidroin gene catalogue.</title>
        <authorList>
            <person name="Kono N."/>
            <person name="Nakamura H."/>
            <person name="Ohtoshi R."/>
            <person name="Moran D.A.P."/>
            <person name="Shinohara A."/>
            <person name="Yoshida Y."/>
            <person name="Fujiwara M."/>
            <person name="Mori M."/>
            <person name="Tomita M."/>
            <person name="Arakawa K."/>
        </authorList>
    </citation>
    <scope>NUCLEOTIDE SEQUENCE [LARGE SCALE GENOMIC DNA]</scope>
</reference>
<dbReference type="PANTHER" id="PTHR33064">
    <property type="entry name" value="POL PROTEIN"/>
    <property type="match status" value="1"/>
</dbReference>